<feature type="compositionally biased region" description="Basic and acidic residues" evidence="1">
    <location>
        <begin position="107"/>
        <end position="119"/>
    </location>
</feature>
<reference evidence="2" key="2">
    <citation type="journal article" date="2019" name="IMA Fungus">
        <title>Genome sequencing and comparison of five Tilletia species to identify candidate genes for the detection of regulated species infecting wheat.</title>
        <authorList>
            <person name="Nguyen H.D.T."/>
            <person name="Sultana T."/>
            <person name="Kesanakurti P."/>
            <person name="Hambleton S."/>
        </authorList>
    </citation>
    <scope>NUCLEOTIDE SEQUENCE</scope>
    <source>
        <strain evidence="2">DAOMC 238032</strain>
    </source>
</reference>
<feature type="compositionally biased region" description="Low complexity" evidence="1">
    <location>
        <begin position="125"/>
        <end position="174"/>
    </location>
</feature>
<feature type="compositionally biased region" description="Low complexity" evidence="1">
    <location>
        <begin position="66"/>
        <end position="80"/>
    </location>
</feature>
<protein>
    <submittedName>
        <fullName evidence="2">Uncharacterized protein</fullName>
    </submittedName>
</protein>
<comment type="caution">
    <text evidence="2">The sequence shown here is derived from an EMBL/GenBank/DDBJ whole genome shotgun (WGS) entry which is preliminary data.</text>
</comment>
<dbReference type="AlphaFoldDB" id="A0A8T8SEQ4"/>
<evidence type="ECO:0000256" key="1">
    <source>
        <dbReference type="SAM" id="MobiDB-lite"/>
    </source>
</evidence>
<name>A0A8T8SEQ4_9BASI</name>
<feature type="region of interest" description="Disordered" evidence="1">
    <location>
        <begin position="406"/>
        <end position="462"/>
    </location>
</feature>
<proteinExistence type="predicted"/>
<evidence type="ECO:0000313" key="3">
    <source>
        <dbReference type="Proteomes" id="UP000077671"/>
    </source>
</evidence>
<feature type="region of interest" description="Disordered" evidence="1">
    <location>
        <begin position="1"/>
        <end position="81"/>
    </location>
</feature>
<evidence type="ECO:0000313" key="2">
    <source>
        <dbReference type="EMBL" id="KAE8238590.1"/>
    </source>
</evidence>
<dbReference type="EMBL" id="LWDD02002953">
    <property type="protein sequence ID" value="KAE8238590.1"/>
    <property type="molecule type" value="Genomic_DNA"/>
</dbReference>
<feature type="compositionally biased region" description="Polar residues" evidence="1">
    <location>
        <begin position="406"/>
        <end position="424"/>
    </location>
</feature>
<feature type="region of interest" description="Disordered" evidence="1">
    <location>
        <begin position="101"/>
        <end position="175"/>
    </location>
</feature>
<gene>
    <name evidence="2" type="ORF">A4X03_0g8827</name>
</gene>
<organism evidence="2 3">
    <name type="scientific">Tilletia caries</name>
    <name type="common">wheat bunt fungus</name>
    <dbReference type="NCBI Taxonomy" id="13290"/>
    <lineage>
        <taxon>Eukaryota</taxon>
        <taxon>Fungi</taxon>
        <taxon>Dikarya</taxon>
        <taxon>Basidiomycota</taxon>
        <taxon>Ustilaginomycotina</taxon>
        <taxon>Exobasidiomycetes</taxon>
        <taxon>Tilletiales</taxon>
        <taxon>Tilletiaceae</taxon>
        <taxon>Tilletia</taxon>
    </lineage>
</organism>
<dbReference type="Proteomes" id="UP000077671">
    <property type="component" value="Unassembled WGS sequence"/>
</dbReference>
<reference evidence="2" key="1">
    <citation type="submission" date="2016-04" db="EMBL/GenBank/DDBJ databases">
        <authorList>
            <person name="Nguyen H.D."/>
            <person name="Kesanakurti P."/>
            <person name="Cullis J."/>
            <person name="Levesque C.A."/>
            <person name="Hambleton S."/>
        </authorList>
    </citation>
    <scope>NUCLEOTIDE SEQUENCE</scope>
    <source>
        <strain evidence="2">DAOMC 238032</strain>
    </source>
</reference>
<sequence>MPPKETTPALTRGKQRQQGAESDTPSAFSQPPLVSSTMPPKETTPALTRGKQRQQGAESDAPTDIPAAAVASPSEAPVVEKTIGQQLREIIDGQTTLMARVESLQQSHDEISTRIDRVEVASPRSSTPKPSSAAVSAAPAPSSTSAAQETSTSTSMGSDPSSDQSASSASRSGPALPVTMQDLLASMSPTDQSEFRSLLGKYNSSVTKLSAAGDSIQSVRSVATVGGTRSLTCKKDSLGEFDGDPSKLERFLSKLRDIARSNPDPLWEPAVVCTLPQCLTGDAETWHIGLSNTAAAELCTVADWVRVMRLRFRVNKTDQRQQARLRVWNARSERAMTYYFDKIQLYRQAFGDLFAEAAIAQEVIAGLPASMRAMLRLPQDGVSPEDVQDALSDWEPTWREVSNTPLIIPSSAGQSGTSVPSAPSLTAPAPVRPPRSDLRNPPAPTRPAAQSSSGDNRFDPSRVIEATATEKRGYRRNNGSIMRLNRPCGQCGESHFDFEHVWLKEGARAFPLVAVGEYDVELPEIDNGQSFA</sequence>
<feature type="compositionally biased region" description="Polar residues" evidence="1">
    <location>
        <begin position="16"/>
        <end position="38"/>
    </location>
</feature>
<accession>A0A8T8SEQ4</accession>